<feature type="coiled-coil region" evidence="1">
    <location>
        <begin position="691"/>
        <end position="718"/>
    </location>
</feature>
<evidence type="ECO:0000313" key="4">
    <source>
        <dbReference type="EMBL" id="KAF7295802.1"/>
    </source>
</evidence>
<evidence type="ECO:0000256" key="1">
    <source>
        <dbReference type="SAM" id="Coils"/>
    </source>
</evidence>
<reference evidence="4" key="1">
    <citation type="submission" date="2020-05" db="EMBL/GenBank/DDBJ databases">
        <title>Mycena genomes resolve the evolution of fungal bioluminescence.</title>
        <authorList>
            <person name="Tsai I.J."/>
        </authorList>
    </citation>
    <scope>NUCLEOTIDE SEQUENCE</scope>
    <source>
        <strain evidence="4">110903Hualien_Pintung</strain>
    </source>
</reference>
<feature type="compositionally biased region" description="Polar residues" evidence="2">
    <location>
        <begin position="21"/>
        <end position="31"/>
    </location>
</feature>
<dbReference type="InterPro" id="IPR040521">
    <property type="entry name" value="KDZ"/>
</dbReference>
<dbReference type="EMBL" id="JACAZE010000018">
    <property type="protein sequence ID" value="KAF7295802.1"/>
    <property type="molecule type" value="Genomic_DNA"/>
</dbReference>
<dbReference type="AlphaFoldDB" id="A0A8H6VVV5"/>
<dbReference type="SUPFAM" id="SSF81606">
    <property type="entry name" value="PP2C-like"/>
    <property type="match status" value="1"/>
</dbReference>
<keyword evidence="5" id="KW-1185">Reference proteome</keyword>
<feature type="domain" description="PPM-type phosphatase" evidence="3">
    <location>
        <begin position="834"/>
        <end position="914"/>
    </location>
</feature>
<gene>
    <name evidence="4" type="ORF">HMN09_01123100</name>
</gene>
<protein>
    <submittedName>
        <fullName evidence="4">CxC2 domain-containing protein</fullName>
    </submittedName>
</protein>
<proteinExistence type="predicted"/>
<dbReference type="InterPro" id="IPR001932">
    <property type="entry name" value="PPM-type_phosphatase-like_dom"/>
</dbReference>
<dbReference type="Pfam" id="PF00481">
    <property type="entry name" value="PP2C"/>
    <property type="match status" value="1"/>
</dbReference>
<evidence type="ECO:0000256" key="2">
    <source>
        <dbReference type="SAM" id="MobiDB-lite"/>
    </source>
</evidence>
<dbReference type="Pfam" id="PF18758">
    <property type="entry name" value="KDZ"/>
    <property type="match status" value="1"/>
</dbReference>
<feature type="compositionally biased region" description="Basic and acidic residues" evidence="2">
    <location>
        <begin position="614"/>
        <end position="625"/>
    </location>
</feature>
<evidence type="ECO:0000259" key="3">
    <source>
        <dbReference type="Pfam" id="PF00481"/>
    </source>
</evidence>
<dbReference type="OrthoDB" id="3261436at2759"/>
<evidence type="ECO:0000313" key="5">
    <source>
        <dbReference type="Proteomes" id="UP000613580"/>
    </source>
</evidence>
<dbReference type="Proteomes" id="UP000613580">
    <property type="component" value="Unassembled WGS sequence"/>
</dbReference>
<accession>A0A8H6VVV5</accession>
<keyword evidence="1" id="KW-0175">Coiled coil</keyword>
<feature type="region of interest" description="Disordered" evidence="2">
    <location>
        <begin position="614"/>
        <end position="656"/>
    </location>
</feature>
<organism evidence="4 5">
    <name type="scientific">Mycena chlorophos</name>
    <name type="common">Agaric fungus</name>
    <name type="synonym">Agaricus chlorophos</name>
    <dbReference type="NCBI Taxonomy" id="658473"/>
    <lineage>
        <taxon>Eukaryota</taxon>
        <taxon>Fungi</taxon>
        <taxon>Dikarya</taxon>
        <taxon>Basidiomycota</taxon>
        <taxon>Agaricomycotina</taxon>
        <taxon>Agaricomycetes</taxon>
        <taxon>Agaricomycetidae</taxon>
        <taxon>Agaricales</taxon>
        <taxon>Marasmiineae</taxon>
        <taxon>Mycenaceae</taxon>
        <taxon>Mycena</taxon>
    </lineage>
</organism>
<name>A0A8H6VVV5_MYCCL</name>
<dbReference type="Gene3D" id="3.60.40.10">
    <property type="entry name" value="PPM-type phosphatase domain"/>
    <property type="match status" value="1"/>
</dbReference>
<dbReference type="InterPro" id="IPR036457">
    <property type="entry name" value="PPM-type-like_dom_sf"/>
</dbReference>
<feature type="region of interest" description="Disordered" evidence="2">
    <location>
        <begin position="1"/>
        <end position="31"/>
    </location>
</feature>
<sequence length="915" mass="102950">MPSRKGAKRGISYLIPDEEAPNQQPAAGASSTVIHQYASTRADGSRHVTNTSHIVPEAPESAPLPHSDASTFTPTAGDASTAIYELDLAEYAREQRDSDDPMAQWADSEGNHRETYLAELLRLEGRGNHIAVECMGCGFAACFPAMPRLHNRGFLYSLFLAIDANFRMRRKDVSSEKKDPGLADGLSFFCETDVYMTHVKKHWNDRQARSRCVAHDAVDKPDREARGTASSGIGAVDCARHNMKRPLSVGDTQLGERYINMDFMFFRSLEGTELVYFFVSYDIACQWHINIWDRMSSYNNELLSIDNKTKYFVFLVPKFHLPAHIEECNMRFSFNLTRNVGMTDGEAPERGWSAANPLAGSTMNMGPGSRRDALDDFFNDQNHKKIISLGKTMLKKVKEAAPRVIETKQALISLESGFESGTIKTWSDMATAWEGAAAQRPNPFPSPFESKGKGDQLPRVRRELAEEAARREATGTEDPGMIRNDMHVTELIAGGLHLEEQHRAGGNSERDGCTREIMTYELGCASGEANEALALIRQLLLVRTHMLLQKDRYARGVKANTRSNTQIATINERVRRAVAQYQAAWRALQVLGEELRDRTWAETLKELKADDVRGMPRKHFGDPARQRGSKAASGTTEEPLVLRPEGEESRAKRSRGRARDPLPLSWIWLQSVASRQDGESEEMDEALRIEWARTRARALRWEEELDLLEEEMRRISEFLIWRGIGGRSVLRSSPVRSTTRSGRVSGHMPCVRLLSNAACRMHFPVNGRRCQPILQMPDYLKDNVIWLEDIHRLVKDTFLSIDKEMAQARHPRNTTCTSSPSTKPQTTSTLGWGITRAFGTGVMKWGVEMQNWMHENVLGRKPHALCQSPPYFTAEPEITVTDVQSGDFMIMASDGFWECLTNEEAVGLVGLWLNL</sequence>
<feature type="region of interest" description="Disordered" evidence="2">
    <location>
        <begin position="438"/>
        <end position="457"/>
    </location>
</feature>
<comment type="caution">
    <text evidence="4">The sequence shown here is derived from an EMBL/GenBank/DDBJ whole genome shotgun (WGS) entry which is preliminary data.</text>
</comment>